<evidence type="ECO:0000313" key="2">
    <source>
        <dbReference type="EMBL" id="OEU18899.1"/>
    </source>
</evidence>
<dbReference type="KEGG" id="fcy:FRACYDRAFT_183237"/>
<evidence type="ECO:0000313" key="3">
    <source>
        <dbReference type="Proteomes" id="UP000095751"/>
    </source>
</evidence>
<keyword evidence="1" id="KW-0732">Signal</keyword>
<proteinExistence type="predicted"/>
<dbReference type="AlphaFoldDB" id="A0A1E7FL49"/>
<feature type="signal peptide" evidence="1">
    <location>
        <begin position="1"/>
        <end position="22"/>
    </location>
</feature>
<dbReference type="InParanoid" id="A0A1E7FL49"/>
<organism evidence="2 3">
    <name type="scientific">Fragilariopsis cylindrus CCMP1102</name>
    <dbReference type="NCBI Taxonomy" id="635003"/>
    <lineage>
        <taxon>Eukaryota</taxon>
        <taxon>Sar</taxon>
        <taxon>Stramenopiles</taxon>
        <taxon>Ochrophyta</taxon>
        <taxon>Bacillariophyta</taxon>
        <taxon>Bacillariophyceae</taxon>
        <taxon>Bacillariophycidae</taxon>
        <taxon>Bacillariales</taxon>
        <taxon>Bacillariaceae</taxon>
        <taxon>Fragilariopsis</taxon>
    </lineage>
</organism>
<sequence length="294" mass="32745">MKTYLPISIIIFLSSFVFVVDSNNGVLGFSIPDHQFKRPIVEKEKNQSSRRHWLQQQFIGAAGVVVSAATAAIITTTSPSIVFADDVADGGETTTTTTKSFAPGGTLVDYKVGTTVGNAGANTRRRSDNSNVIFTQDYYYKFGTAPQFIKEGEIDFPKKMPFTLSQLRYDTMKKYRERVQRGIDIIQNDIKELIDKDEWSNIPDGDAPEYSIRPMGLMANGFLASESSGTTNELLLARWYINEIYLDVSDIKSSSSKSNALIAYDSTIKAMNSYLNLLNRVIIPKVGDPFQLVR</sequence>
<evidence type="ECO:0000256" key="1">
    <source>
        <dbReference type="SAM" id="SignalP"/>
    </source>
</evidence>
<gene>
    <name evidence="2" type="ORF">FRACYDRAFT_183237</name>
</gene>
<dbReference type="EMBL" id="KV784356">
    <property type="protein sequence ID" value="OEU18899.1"/>
    <property type="molecule type" value="Genomic_DNA"/>
</dbReference>
<protein>
    <submittedName>
        <fullName evidence="2">Uncharacterized protein</fullName>
    </submittedName>
</protein>
<keyword evidence="3" id="KW-1185">Reference proteome</keyword>
<feature type="chain" id="PRO_5009193224" evidence="1">
    <location>
        <begin position="23"/>
        <end position="294"/>
    </location>
</feature>
<dbReference type="OrthoDB" id="205525at2759"/>
<name>A0A1E7FL49_9STRA</name>
<dbReference type="Proteomes" id="UP000095751">
    <property type="component" value="Unassembled WGS sequence"/>
</dbReference>
<reference evidence="2 3" key="1">
    <citation type="submission" date="2016-09" db="EMBL/GenBank/DDBJ databases">
        <title>Extensive genetic diversity and differential bi-allelic expression allows diatom success in the polar Southern Ocean.</title>
        <authorList>
            <consortium name="DOE Joint Genome Institute"/>
            <person name="Mock T."/>
            <person name="Otillar R.P."/>
            <person name="Strauss J."/>
            <person name="Dupont C."/>
            <person name="Frickenhaus S."/>
            <person name="Maumus F."/>
            <person name="Mcmullan M."/>
            <person name="Sanges R."/>
            <person name="Schmutz J."/>
            <person name="Toseland A."/>
            <person name="Valas R."/>
            <person name="Veluchamy A."/>
            <person name="Ward B.J."/>
            <person name="Allen A."/>
            <person name="Barry K."/>
            <person name="Falciatore A."/>
            <person name="Ferrante M."/>
            <person name="Fortunato A.E."/>
            <person name="Gloeckner G."/>
            <person name="Gruber A."/>
            <person name="Hipkin R."/>
            <person name="Janech M."/>
            <person name="Kroth P."/>
            <person name="Leese F."/>
            <person name="Lindquist E."/>
            <person name="Lyon B.R."/>
            <person name="Martin J."/>
            <person name="Mayer C."/>
            <person name="Parker M."/>
            <person name="Quesneville H."/>
            <person name="Raymond J."/>
            <person name="Uhlig C."/>
            <person name="Valentin K.U."/>
            <person name="Worden A.Z."/>
            <person name="Armbrust E.V."/>
            <person name="Bowler C."/>
            <person name="Green B."/>
            <person name="Moulton V."/>
            <person name="Van Oosterhout C."/>
            <person name="Grigoriev I."/>
        </authorList>
    </citation>
    <scope>NUCLEOTIDE SEQUENCE [LARGE SCALE GENOMIC DNA]</scope>
    <source>
        <strain evidence="2 3">CCMP1102</strain>
    </source>
</reference>
<accession>A0A1E7FL49</accession>